<protein>
    <submittedName>
        <fullName evidence="2">Uncharacterized protein</fullName>
    </submittedName>
</protein>
<sequence length="177" mass="19968">MANFSRAGTASSPWQPAKREKVRNSQGGAQGEKEREKCIATSFRTYQGNESITDVPAVVASHQHSTRLCHKAQQIPTAFSPTEECRKLPDRHGLLAKTAFTHAQHCRSPPSNTLNKLSRRWSHSSADRLHVTKRRKGRVDTHASVPSSNAPREQACCIKEHPERHTRDHLYHTSRIH</sequence>
<keyword evidence="3" id="KW-1185">Reference proteome</keyword>
<proteinExistence type="predicted"/>
<evidence type="ECO:0000313" key="3">
    <source>
        <dbReference type="Proteomes" id="UP000887013"/>
    </source>
</evidence>
<feature type="region of interest" description="Disordered" evidence="1">
    <location>
        <begin position="106"/>
        <end position="125"/>
    </location>
</feature>
<organism evidence="2 3">
    <name type="scientific">Nephila pilipes</name>
    <name type="common">Giant wood spider</name>
    <name type="synonym">Nephila maculata</name>
    <dbReference type="NCBI Taxonomy" id="299642"/>
    <lineage>
        <taxon>Eukaryota</taxon>
        <taxon>Metazoa</taxon>
        <taxon>Ecdysozoa</taxon>
        <taxon>Arthropoda</taxon>
        <taxon>Chelicerata</taxon>
        <taxon>Arachnida</taxon>
        <taxon>Araneae</taxon>
        <taxon>Araneomorphae</taxon>
        <taxon>Entelegynae</taxon>
        <taxon>Araneoidea</taxon>
        <taxon>Nephilidae</taxon>
        <taxon>Nephila</taxon>
    </lineage>
</organism>
<accession>A0A8X6TLU4</accession>
<dbReference type="EMBL" id="BMAW01107415">
    <property type="protein sequence ID" value="GFT29279.1"/>
    <property type="molecule type" value="Genomic_DNA"/>
</dbReference>
<dbReference type="Proteomes" id="UP000887013">
    <property type="component" value="Unassembled WGS sequence"/>
</dbReference>
<evidence type="ECO:0000313" key="2">
    <source>
        <dbReference type="EMBL" id="GFT29279.1"/>
    </source>
</evidence>
<feature type="region of interest" description="Disordered" evidence="1">
    <location>
        <begin position="133"/>
        <end position="153"/>
    </location>
</feature>
<comment type="caution">
    <text evidence="2">The sequence shown here is derived from an EMBL/GenBank/DDBJ whole genome shotgun (WGS) entry which is preliminary data.</text>
</comment>
<reference evidence="2" key="1">
    <citation type="submission" date="2020-08" db="EMBL/GenBank/DDBJ databases">
        <title>Multicomponent nature underlies the extraordinary mechanical properties of spider dragline silk.</title>
        <authorList>
            <person name="Kono N."/>
            <person name="Nakamura H."/>
            <person name="Mori M."/>
            <person name="Yoshida Y."/>
            <person name="Ohtoshi R."/>
            <person name="Malay A.D."/>
            <person name="Moran D.A.P."/>
            <person name="Tomita M."/>
            <person name="Numata K."/>
            <person name="Arakawa K."/>
        </authorList>
    </citation>
    <scope>NUCLEOTIDE SEQUENCE</scope>
</reference>
<gene>
    <name evidence="2" type="ORF">NPIL_52171</name>
</gene>
<dbReference type="AlphaFoldDB" id="A0A8X6TLU4"/>
<feature type="compositionally biased region" description="Polar residues" evidence="1">
    <location>
        <begin position="1"/>
        <end position="14"/>
    </location>
</feature>
<feature type="region of interest" description="Disordered" evidence="1">
    <location>
        <begin position="1"/>
        <end position="36"/>
    </location>
</feature>
<name>A0A8X6TLU4_NEPPI</name>
<evidence type="ECO:0000256" key="1">
    <source>
        <dbReference type="SAM" id="MobiDB-lite"/>
    </source>
</evidence>